<dbReference type="PANTHER" id="PTHR30136:SF24">
    <property type="entry name" value="HTH-TYPE TRANSCRIPTIONAL REPRESSOR ALLR"/>
    <property type="match status" value="1"/>
</dbReference>
<dbReference type="SUPFAM" id="SSF46785">
    <property type="entry name" value="Winged helix' DNA-binding domain"/>
    <property type="match status" value="1"/>
</dbReference>
<evidence type="ECO:0000256" key="3">
    <source>
        <dbReference type="ARBA" id="ARBA00023163"/>
    </source>
</evidence>
<dbReference type="RefSeq" id="WP_110339752.1">
    <property type="nucleotide sequence ID" value="NZ_MASU01000009.1"/>
</dbReference>
<name>A0A318LGM6_9PSEU</name>
<keyword evidence="7" id="KW-1185">Reference proteome</keyword>
<accession>A0A318LGM6</accession>
<evidence type="ECO:0000256" key="1">
    <source>
        <dbReference type="ARBA" id="ARBA00023015"/>
    </source>
</evidence>
<evidence type="ECO:0000313" key="6">
    <source>
        <dbReference type="EMBL" id="PXY28515.1"/>
    </source>
</evidence>
<sequence>MSQSLDRALTLVAALAGEPKTLDQLAEEIGVHKSTVLRLLRTLESHHFVHREGARHYRLGSALFDLANRSLEQRDVRRGAEPALAALNERTGHTVHLASFEDGEVVYIDKVEGHHAVRMYSRVGKRAPLHCTAVGKVLAAALPPARREELARSLDYPALTANTIRDADAYLAELAGVAERGYALDAREHEDFIHCIAAPVRGARGEVLAALSLSVPTVLLDIDGLLALVPDLLAAAEEASVRCGWTRTEQGGTSR</sequence>
<reference evidence="6 7" key="1">
    <citation type="submission" date="2016-07" db="EMBL/GenBank/DDBJ databases">
        <title>Draft genome sequence of Prauserella sp. YIM 121212, isolated from alkaline soil.</title>
        <authorList>
            <person name="Ruckert C."/>
            <person name="Albersmeier A."/>
            <person name="Jiang C.-L."/>
            <person name="Jiang Y."/>
            <person name="Kalinowski J."/>
            <person name="Schneider O."/>
            <person name="Winkler A."/>
            <person name="Zotchev S.B."/>
        </authorList>
    </citation>
    <scope>NUCLEOTIDE SEQUENCE [LARGE SCALE GENOMIC DNA]</scope>
    <source>
        <strain evidence="6 7">YIM 121212</strain>
    </source>
</reference>
<evidence type="ECO:0000259" key="5">
    <source>
        <dbReference type="PROSITE" id="PS51078"/>
    </source>
</evidence>
<dbReference type="AlphaFoldDB" id="A0A318LGM6"/>
<dbReference type="Proteomes" id="UP000247892">
    <property type="component" value="Unassembled WGS sequence"/>
</dbReference>
<dbReference type="PROSITE" id="PS51078">
    <property type="entry name" value="ICLR_ED"/>
    <property type="match status" value="1"/>
</dbReference>
<feature type="domain" description="IclR-ED" evidence="5">
    <location>
        <begin position="62"/>
        <end position="245"/>
    </location>
</feature>
<keyword evidence="3" id="KW-0804">Transcription</keyword>
<dbReference type="InterPro" id="IPR014757">
    <property type="entry name" value="Tscrpt_reg_IclR_C"/>
</dbReference>
<dbReference type="SMART" id="SM00346">
    <property type="entry name" value="HTH_ICLR"/>
    <property type="match status" value="1"/>
</dbReference>
<dbReference type="GO" id="GO:0003700">
    <property type="term" value="F:DNA-binding transcription factor activity"/>
    <property type="evidence" value="ECO:0007669"/>
    <property type="project" value="TreeGrafter"/>
</dbReference>
<keyword evidence="1" id="KW-0805">Transcription regulation</keyword>
<dbReference type="Gene3D" id="3.30.450.40">
    <property type="match status" value="1"/>
</dbReference>
<evidence type="ECO:0000313" key="7">
    <source>
        <dbReference type="Proteomes" id="UP000247892"/>
    </source>
</evidence>
<dbReference type="InterPro" id="IPR005471">
    <property type="entry name" value="Tscrpt_reg_IclR_N"/>
</dbReference>
<dbReference type="PROSITE" id="PS51077">
    <property type="entry name" value="HTH_ICLR"/>
    <property type="match status" value="1"/>
</dbReference>
<protein>
    <submittedName>
        <fullName evidence="6">IclR family transcriptional regulator</fullName>
    </submittedName>
</protein>
<comment type="caution">
    <text evidence="6">The sequence shown here is derived from an EMBL/GenBank/DDBJ whole genome shotgun (WGS) entry which is preliminary data.</text>
</comment>
<evidence type="ECO:0000259" key="4">
    <source>
        <dbReference type="PROSITE" id="PS51077"/>
    </source>
</evidence>
<dbReference type="PANTHER" id="PTHR30136">
    <property type="entry name" value="HELIX-TURN-HELIX TRANSCRIPTIONAL REGULATOR, ICLR FAMILY"/>
    <property type="match status" value="1"/>
</dbReference>
<dbReference type="InterPro" id="IPR050707">
    <property type="entry name" value="HTH_MetabolicPath_Reg"/>
</dbReference>
<dbReference type="Pfam" id="PF01614">
    <property type="entry name" value="IclR_C"/>
    <property type="match status" value="1"/>
</dbReference>
<dbReference type="SUPFAM" id="SSF55781">
    <property type="entry name" value="GAF domain-like"/>
    <property type="match status" value="1"/>
</dbReference>
<keyword evidence="2" id="KW-0238">DNA-binding</keyword>
<gene>
    <name evidence="6" type="ORF">BA062_21825</name>
</gene>
<dbReference type="GO" id="GO:0003677">
    <property type="term" value="F:DNA binding"/>
    <property type="evidence" value="ECO:0007669"/>
    <property type="project" value="UniProtKB-KW"/>
</dbReference>
<dbReference type="EMBL" id="MASU01000009">
    <property type="protein sequence ID" value="PXY28515.1"/>
    <property type="molecule type" value="Genomic_DNA"/>
</dbReference>
<dbReference type="InterPro" id="IPR036388">
    <property type="entry name" value="WH-like_DNA-bd_sf"/>
</dbReference>
<dbReference type="Pfam" id="PF09339">
    <property type="entry name" value="HTH_IclR"/>
    <property type="match status" value="1"/>
</dbReference>
<feature type="domain" description="HTH iclR-type" evidence="4">
    <location>
        <begin position="2"/>
        <end position="61"/>
    </location>
</feature>
<dbReference type="InterPro" id="IPR036390">
    <property type="entry name" value="WH_DNA-bd_sf"/>
</dbReference>
<dbReference type="Gene3D" id="1.10.10.10">
    <property type="entry name" value="Winged helix-like DNA-binding domain superfamily/Winged helix DNA-binding domain"/>
    <property type="match status" value="1"/>
</dbReference>
<proteinExistence type="predicted"/>
<evidence type="ECO:0000256" key="2">
    <source>
        <dbReference type="ARBA" id="ARBA00023125"/>
    </source>
</evidence>
<dbReference type="InterPro" id="IPR029016">
    <property type="entry name" value="GAF-like_dom_sf"/>
</dbReference>
<organism evidence="6 7">
    <name type="scientific">Prauserella flavalba</name>
    <dbReference type="NCBI Taxonomy" id="1477506"/>
    <lineage>
        <taxon>Bacteria</taxon>
        <taxon>Bacillati</taxon>
        <taxon>Actinomycetota</taxon>
        <taxon>Actinomycetes</taxon>
        <taxon>Pseudonocardiales</taxon>
        <taxon>Pseudonocardiaceae</taxon>
        <taxon>Prauserella</taxon>
    </lineage>
</organism>
<dbReference type="OrthoDB" id="9807558at2"/>
<dbReference type="GO" id="GO:0045892">
    <property type="term" value="P:negative regulation of DNA-templated transcription"/>
    <property type="evidence" value="ECO:0007669"/>
    <property type="project" value="TreeGrafter"/>
</dbReference>